<dbReference type="PANTHER" id="PTHR31118:SF12">
    <property type="entry name" value="CYCLASE-LIKE PROTEIN 2"/>
    <property type="match status" value="1"/>
</dbReference>
<dbReference type="RefSeq" id="WP_041052068.1">
    <property type="nucleotide sequence ID" value="NZ_JXAK01000081.1"/>
</dbReference>
<name>A0ABR5AB22_9BACL</name>
<evidence type="ECO:0000313" key="1">
    <source>
        <dbReference type="EMBL" id="KIL38033.1"/>
    </source>
</evidence>
<dbReference type="Gene3D" id="3.50.30.50">
    <property type="entry name" value="Putative cyclase"/>
    <property type="match status" value="1"/>
</dbReference>
<gene>
    <name evidence="1" type="ORF">SD70_29150</name>
</gene>
<dbReference type="InterPro" id="IPR007325">
    <property type="entry name" value="KFase/CYL"/>
</dbReference>
<reference evidence="1 2" key="1">
    <citation type="submission" date="2014-12" db="EMBL/GenBank/DDBJ databases">
        <title>Draft genome sequence of Paenibacillus kamchatkensis strain B-2647.</title>
        <authorList>
            <person name="Karlyshev A.V."/>
            <person name="Kudryashova E.B."/>
        </authorList>
    </citation>
    <scope>NUCLEOTIDE SEQUENCE [LARGE SCALE GENOMIC DNA]</scope>
    <source>
        <strain evidence="1 2">VKM B-2647</strain>
    </source>
</reference>
<evidence type="ECO:0000313" key="2">
    <source>
        <dbReference type="Proteomes" id="UP000031967"/>
    </source>
</evidence>
<dbReference type="Proteomes" id="UP000031967">
    <property type="component" value="Unassembled WGS sequence"/>
</dbReference>
<dbReference type="EMBL" id="JXAK01000081">
    <property type="protein sequence ID" value="KIL38033.1"/>
    <property type="molecule type" value="Genomic_DNA"/>
</dbReference>
<keyword evidence="2" id="KW-1185">Reference proteome</keyword>
<dbReference type="InterPro" id="IPR037175">
    <property type="entry name" value="KFase_sf"/>
</dbReference>
<proteinExistence type="predicted"/>
<evidence type="ECO:0008006" key="3">
    <source>
        <dbReference type="Google" id="ProtNLM"/>
    </source>
</evidence>
<dbReference type="Pfam" id="PF04199">
    <property type="entry name" value="Cyclase"/>
    <property type="match status" value="1"/>
</dbReference>
<comment type="caution">
    <text evidence="1">The sequence shown here is derived from an EMBL/GenBank/DDBJ whole genome shotgun (WGS) entry which is preliminary data.</text>
</comment>
<accession>A0ABR5AB22</accession>
<dbReference type="SUPFAM" id="SSF102198">
    <property type="entry name" value="Putative cyclase"/>
    <property type="match status" value="1"/>
</dbReference>
<protein>
    <recommendedName>
        <fullName evidence="3">Cyclase</fullName>
    </recommendedName>
</protein>
<sequence>MDSAKQPLAALKAAFSQMEVVDLTVTLEKGIPRWPSHPHLVIDQTVTHEHDGYYCQSVSFAEHTGTHMDAPYHAHRELPHLTLESVAPDALIGMCTSIDLSGREWLPGESAELDDVERALARTGAEIDEGDIVLINFGWLKRFWTTGRDWRYYADNQPGLTKEVADFLLEKRVRAVGTDTIAVGTPIADGVSGYCHFHQRVLKNEIYLMECLVNLELLPAKCFFIAAPLKIHNGSGSPVRALAYIPKVRQ</sequence>
<organism evidence="1 2">
    <name type="scientific">Gordoniibacillus kamchatkensis</name>
    <dbReference type="NCBI Taxonomy" id="1590651"/>
    <lineage>
        <taxon>Bacteria</taxon>
        <taxon>Bacillati</taxon>
        <taxon>Bacillota</taxon>
        <taxon>Bacilli</taxon>
        <taxon>Bacillales</taxon>
        <taxon>Paenibacillaceae</taxon>
        <taxon>Gordoniibacillus</taxon>
    </lineage>
</organism>
<dbReference type="PANTHER" id="PTHR31118">
    <property type="entry name" value="CYCLASE-LIKE PROTEIN 2"/>
    <property type="match status" value="1"/>
</dbReference>